<dbReference type="Proteomes" id="UP001470288">
    <property type="component" value="Unassembled WGS sequence"/>
</dbReference>
<keyword evidence="2" id="KW-1185">Reference proteome</keyword>
<gene>
    <name evidence="1" type="ORF">WMO62_03295</name>
</gene>
<dbReference type="EMBL" id="JBBMFC010000004">
    <property type="protein sequence ID" value="MEQ2577867.1"/>
    <property type="molecule type" value="Genomic_DNA"/>
</dbReference>
<sequence length="616" mass="70092">MLKVPQLNDMTYEQIIQRAVSRIPSLTDQWTDFNSHDPGITVLQTYAWLVDMLNYYMDATGDVHVKKYLKLLGIQQQKRRAAAGYVVIHGDVQQEIPKGTRLFAGDISFETAEEWKGSENRFCSFLRQIEDQYLDLTAFAGTDGEYADIFQPEEQAAQAVCLGFSKPLQAEDRIYICVEYQERRNPFDQTFRLGTLEWQVFTEEGWKTVEVEDETCGFLRSGFVTLKDMAPMAVWSPMFGNGRAYYLKANLQENTYDSCPRIGMVYVNPLKVIQQHTVCKEGELLPELLIGTTDGCAGQSLLFDYPYAYKFSLAVVGEDGEVETYHYAEDLEEAGYKDRVFTYEEETQSIRFGDGIHGVIPRQNKDIYVTGLICSLCGNGNVQAGELNRFEDPTIRAAVSNPLPVDGGQDAETIRDMKKRMQKELFIQNRMASQTDYETIVKQTPGLMIDLVQVIPGKEYGVMHRQNRSENEVVVVVKPWSDEKKPVLKEQYRKAIEDYIEPYRLINTKVTVESARYAGICVHGKIALEQDSPKTRKAVLERISRELSYTERKHPFGTVISYGQLFTALENTEGVKKVLELNLERTGNAARKNDRGDVLLDADALGILEETDLEFC</sequence>
<dbReference type="RefSeq" id="WP_349143787.1">
    <property type="nucleotide sequence ID" value="NZ_JBBMFC010000004.1"/>
</dbReference>
<organism evidence="1 2">
    <name type="scientific">Hominiventricola aquisgranensis</name>
    <dbReference type="NCBI Taxonomy" id="3133164"/>
    <lineage>
        <taxon>Bacteria</taxon>
        <taxon>Bacillati</taxon>
        <taxon>Bacillota</taxon>
        <taxon>Clostridia</taxon>
        <taxon>Lachnospirales</taxon>
        <taxon>Lachnospiraceae</taxon>
        <taxon>Hominiventricola</taxon>
    </lineage>
</organism>
<evidence type="ECO:0000313" key="1">
    <source>
        <dbReference type="EMBL" id="MEQ2577867.1"/>
    </source>
</evidence>
<evidence type="ECO:0000313" key="2">
    <source>
        <dbReference type="Proteomes" id="UP001470288"/>
    </source>
</evidence>
<comment type="caution">
    <text evidence="1">The sequence shown here is derived from an EMBL/GenBank/DDBJ whole genome shotgun (WGS) entry which is preliminary data.</text>
</comment>
<accession>A0ABV1HY53</accession>
<protein>
    <submittedName>
        <fullName evidence="1">Baseplate J/gp47 family protein</fullName>
    </submittedName>
</protein>
<reference evidence="1 2" key="1">
    <citation type="submission" date="2024-03" db="EMBL/GenBank/DDBJ databases">
        <title>Human intestinal bacterial collection.</title>
        <authorList>
            <person name="Pauvert C."/>
            <person name="Hitch T.C.A."/>
            <person name="Clavel T."/>
        </authorList>
    </citation>
    <scope>NUCLEOTIDE SEQUENCE [LARGE SCALE GENOMIC DNA]</scope>
    <source>
        <strain evidence="1 2">CLA-AA-H78B</strain>
    </source>
</reference>
<name>A0ABV1HY53_9FIRM</name>
<proteinExistence type="predicted"/>